<reference evidence="1 2" key="1">
    <citation type="submission" date="2016-12" db="EMBL/GenBank/DDBJ databases">
        <authorList>
            <person name="Song W.-J."/>
            <person name="Kurnit D.M."/>
        </authorList>
    </citation>
    <scope>NUCLEOTIDE SEQUENCE [LARGE SCALE GENOMIC DNA]</scope>
    <source>
        <strain evidence="1 2">CGMCC 1.10808</strain>
    </source>
</reference>
<dbReference type="RefSeq" id="WP_072747591.1">
    <property type="nucleotide sequence ID" value="NZ_FOHL01000006.1"/>
</dbReference>
<dbReference type="STRING" id="1189325.SAMN04488119_10626"/>
<dbReference type="Proteomes" id="UP000184066">
    <property type="component" value="Unassembled WGS sequence"/>
</dbReference>
<evidence type="ECO:0000313" key="2">
    <source>
        <dbReference type="Proteomes" id="UP000184066"/>
    </source>
</evidence>
<dbReference type="InterPro" id="IPR012863">
    <property type="entry name" value="DUF1636"/>
</dbReference>
<dbReference type="AlphaFoldDB" id="A0A1M7THK4"/>
<keyword evidence="2" id="KW-1185">Reference proteome</keyword>
<dbReference type="Pfam" id="PF07845">
    <property type="entry name" value="DUF1636"/>
    <property type="match status" value="1"/>
</dbReference>
<evidence type="ECO:0000313" key="1">
    <source>
        <dbReference type="EMBL" id="SHN70259.1"/>
    </source>
</evidence>
<dbReference type="EMBL" id="FRDL01000006">
    <property type="protein sequence ID" value="SHN70259.1"/>
    <property type="molecule type" value="Genomic_DNA"/>
</dbReference>
<proteinExistence type="predicted"/>
<protein>
    <submittedName>
        <fullName evidence="1">Predicted metal-binding protein</fullName>
    </submittedName>
</protein>
<gene>
    <name evidence="1" type="ORF">SAMN05216200_106177</name>
</gene>
<organism evidence="1 2">
    <name type="scientific">Oceanicella actignis</name>
    <dbReference type="NCBI Taxonomy" id="1189325"/>
    <lineage>
        <taxon>Bacteria</taxon>
        <taxon>Pseudomonadati</taxon>
        <taxon>Pseudomonadota</taxon>
        <taxon>Alphaproteobacteria</taxon>
        <taxon>Rhodobacterales</taxon>
        <taxon>Paracoccaceae</taxon>
        <taxon>Oceanicella</taxon>
    </lineage>
</organism>
<accession>A0A1M7THK4</accession>
<sequence length="127" mass="13482">MSVRLIICETCAHAPGEKLRDGRTGGEALLAEVERAARDAPGVAVERHACLMGCEHPCNAAIAAEGKIGYVLGRFAPTADSARALVEYAALYADSPTGQVPYRQWPQGVKGHFIARIPAPRADTAKE</sequence>
<dbReference type="OrthoDB" id="424426at2"/>
<name>A0A1M7THK4_9RHOB</name>